<feature type="region of interest" description="Disordered" evidence="1">
    <location>
        <begin position="32"/>
        <end position="68"/>
    </location>
</feature>
<proteinExistence type="predicted"/>
<dbReference type="EMBL" id="JABSTR010000010">
    <property type="protein sequence ID" value="KAH9379522.1"/>
    <property type="molecule type" value="Genomic_DNA"/>
</dbReference>
<evidence type="ECO:0000313" key="2">
    <source>
        <dbReference type="EMBL" id="KAH9379522.1"/>
    </source>
</evidence>
<sequence>MEVAVEGGDIPPDELQKDGWKHVYHVHRENAVTKKIAETPHPTAAADRATKQHRPCPRRRVPPPEKRPEEDFKIIFRPHGGLTVRATSQADILDAVYKAAGLSYLHGEQLRMNVTSNYFMLNTPSEERCSVIALVKHINIRGQMFEVATNVAAPSCTATGIIFNAPIDDTPEGITKSLV</sequence>
<dbReference type="AlphaFoldDB" id="A0A9J6GVK2"/>
<gene>
    <name evidence="2" type="ORF">HPB48_020449</name>
</gene>
<comment type="caution">
    <text evidence="2">The sequence shown here is derived from an EMBL/GenBank/DDBJ whole genome shotgun (WGS) entry which is preliminary data.</text>
</comment>
<name>A0A9J6GVK2_HAELO</name>
<evidence type="ECO:0000313" key="3">
    <source>
        <dbReference type="Proteomes" id="UP000821853"/>
    </source>
</evidence>
<accession>A0A9J6GVK2</accession>
<feature type="compositionally biased region" description="Basic residues" evidence="1">
    <location>
        <begin position="51"/>
        <end position="61"/>
    </location>
</feature>
<evidence type="ECO:0000256" key="1">
    <source>
        <dbReference type="SAM" id="MobiDB-lite"/>
    </source>
</evidence>
<dbReference type="Proteomes" id="UP000821853">
    <property type="component" value="Chromosome 8"/>
</dbReference>
<organism evidence="2 3">
    <name type="scientific">Haemaphysalis longicornis</name>
    <name type="common">Bush tick</name>
    <dbReference type="NCBI Taxonomy" id="44386"/>
    <lineage>
        <taxon>Eukaryota</taxon>
        <taxon>Metazoa</taxon>
        <taxon>Ecdysozoa</taxon>
        <taxon>Arthropoda</taxon>
        <taxon>Chelicerata</taxon>
        <taxon>Arachnida</taxon>
        <taxon>Acari</taxon>
        <taxon>Parasitiformes</taxon>
        <taxon>Ixodida</taxon>
        <taxon>Ixodoidea</taxon>
        <taxon>Ixodidae</taxon>
        <taxon>Haemaphysalinae</taxon>
        <taxon>Haemaphysalis</taxon>
    </lineage>
</organism>
<dbReference type="OMA" id="YHVHREN"/>
<dbReference type="VEuPathDB" id="VectorBase:HLOH_044663"/>
<keyword evidence="3" id="KW-1185">Reference proteome</keyword>
<reference evidence="2 3" key="1">
    <citation type="journal article" date="2020" name="Cell">
        <title>Large-Scale Comparative Analyses of Tick Genomes Elucidate Their Genetic Diversity and Vector Capacities.</title>
        <authorList>
            <consortium name="Tick Genome and Microbiome Consortium (TIGMIC)"/>
            <person name="Jia N."/>
            <person name="Wang J."/>
            <person name="Shi W."/>
            <person name="Du L."/>
            <person name="Sun Y."/>
            <person name="Zhan W."/>
            <person name="Jiang J.F."/>
            <person name="Wang Q."/>
            <person name="Zhang B."/>
            <person name="Ji P."/>
            <person name="Bell-Sakyi L."/>
            <person name="Cui X.M."/>
            <person name="Yuan T.T."/>
            <person name="Jiang B.G."/>
            <person name="Yang W.F."/>
            <person name="Lam T.T."/>
            <person name="Chang Q.C."/>
            <person name="Ding S.J."/>
            <person name="Wang X.J."/>
            <person name="Zhu J.G."/>
            <person name="Ruan X.D."/>
            <person name="Zhao L."/>
            <person name="Wei J.T."/>
            <person name="Ye R.Z."/>
            <person name="Que T.C."/>
            <person name="Du C.H."/>
            <person name="Zhou Y.H."/>
            <person name="Cheng J.X."/>
            <person name="Dai P.F."/>
            <person name="Guo W.B."/>
            <person name="Han X.H."/>
            <person name="Huang E.J."/>
            <person name="Li L.F."/>
            <person name="Wei W."/>
            <person name="Gao Y.C."/>
            <person name="Liu J.Z."/>
            <person name="Shao H.Z."/>
            <person name="Wang X."/>
            <person name="Wang C.C."/>
            <person name="Yang T.C."/>
            <person name="Huo Q.B."/>
            <person name="Li W."/>
            <person name="Chen H.Y."/>
            <person name="Chen S.E."/>
            <person name="Zhou L.G."/>
            <person name="Ni X.B."/>
            <person name="Tian J.H."/>
            <person name="Sheng Y."/>
            <person name="Liu T."/>
            <person name="Pan Y.S."/>
            <person name="Xia L.Y."/>
            <person name="Li J."/>
            <person name="Zhao F."/>
            <person name="Cao W.C."/>
        </authorList>
    </citation>
    <scope>NUCLEOTIDE SEQUENCE [LARGE SCALE GENOMIC DNA]</scope>
    <source>
        <strain evidence="2">HaeL-2018</strain>
    </source>
</reference>
<protein>
    <submittedName>
        <fullName evidence="2">Uncharacterized protein</fullName>
    </submittedName>
</protein>